<protein>
    <submittedName>
        <fullName evidence="1">Thymidylate synthase protein</fullName>
        <ecNumber evidence="1">2.1.1.148</ecNumber>
    </submittedName>
</protein>
<dbReference type="Pfam" id="PF02511">
    <property type="entry name" value="Thy1"/>
    <property type="match status" value="1"/>
</dbReference>
<dbReference type="Proteomes" id="UP000655883">
    <property type="component" value="Segment"/>
</dbReference>
<dbReference type="GO" id="GO:0070402">
    <property type="term" value="F:NADPH binding"/>
    <property type="evidence" value="ECO:0007669"/>
    <property type="project" value="TreeGrafter"/>
</dbReference>
<reference evidence="1 2" key="1">
    <citation type="submission" date="2020-01" db="EMBL/GenBank/DDBJ databases">
        <title>Patterns of diversity and host range of bacteriophage communities associated with bean-nodulatin bacteria.</title>
        <authorList>
            <person name="Vann Cauwenberghe J."/>
            <person name="Santamaria R.I."/>
            <person name="Bustos P."/>
            <person name="Juarez S."/>
            <person name="Gonzalez V."/>
        </authorList>
    </citation>
    <scope>NUCLEOTIDE SEQUENCE [LARGE SCALE GENOMIC DNA]</scope>
    <source>
        <strain evidence="2">RHph</strain>
    </source>
</reference>
<dbReference type="PANTHER" id="PTHR34934:SF1">
    <property type="entry name" value="FLAVIN-DEPENDENT THYMIDYLATE SYNTHASE"/>
    <property type="match status" value="1"/>
</dbReference>
<keyword evidence="1" id="KW-0489">Methyltransferase</keyword>
<dbReference type="GO" id="GO:0006231">
    <property type="term" value="P:dTMP biosynthetic process"/>
    <property type="evidence" value="ECO:0007669"/>
    <property type="project" value="InterPro"/>
</dbReference>
<sequence length="266" mass="31078">MVNRAVAKVRLINNTKFADSLLVFSKNTRLTMSPDMYDQIVNREGQWTDEKISEELDYMANTIPSSWEFCDYYFLISGVSRAFTHQFVRNRTNSYAQQTMRVLDMCEFDYVFTRPYTDLPTDREPTKEEFINMSYDFHTNKALEEVQKRYNAMIEDGVPAEDARGILPTNIATNILAKINLRTFADMAKSRTGGRTQGEYQMIMNQMVDEVLKVHPWAEKFFFKQGRDYFKDLEDLCAEIFGSGTTKENLHTKGRFLKIIDKMRKG</sequence>
<name>A0A7S5RH52_9CAUD</name>
<dbReference type="GO" id="GO:0050797">
    <property type="term" value="F:thymidylate synthase (FAD) activity"/>
    <property type="evidence" value="ECO:0007669"/>
    <property type="project" value="UniProtKB-EC"/>
</dbReference>
<organism evidence="1 2">
    <name type="scientific">Rhizobium phage RHph_Y65</name>
    <dbReference type="NCBI Taxonomy" id="2509785"/>
    <lineage>
        <taxon>Viruses</taxon>
        <taxon>Duplodnaviria</taxon>
        <taxon>Heunggongvirae</taxon>
        <taxon>Uroviricota</taxon>
        <taxon>Caudoviricetes</taxon>
        <taxon>Kleczkowskaviridae</taxon>
        <taxon>Cuauhnahuacvirus</taxon>
        <taxon>Cuauhnahuacvirus Y65</taxon>
    </lineage>
</organism>
<keyword evidence="1" id="KW-0808">Transferase</keyword>
<dbReference type="InterPro" id="IPR036098">
    <property type="entry name" value="Thymidylate_synthase_ThyX_sf"/>
</dbReference>
<evidence type="ECO:0000313" key="1">
    <source>
        <dbReference type="EMBL" id="QIG72754.1"/>
    </source>
</evidence>
<accession>A0A7S5RH52</accession>
<dbReference type="GO" id="GO:0032259">
    <property type="term" value="P:methylation"/>
    <property type="evidence" value="ECO:0007669"/>
    <property type="project" value="UniProtKB-KW"/>
</dbReference>
<dbReference type="SUPFAM" id="SSF69796">
    <property type="entry name" value="Thymidylate synthase-complementing protein Thy1"/>
    <property type="match status" value="1"/>
</dbReference>
<dbReference type="EMBL" id="MN988525">
    <property type="protein sequence ID" value="QIG72754.1"/>
    <property type="molecule type" value="Genomic_DNA"/>
</dbReference>
<keyword evidence="2" id="KW-1185">Reference proteome</keyword>
<gene>
    <name evidence="1" type="ORF">EVB97_196</name>
</gene>
<dbReference type="GO" id="GO:0004799">
    <property type="term" value="F:thymidylate synthase activity"/>
    <property type="evidence" value="ECO:0007669"/>
    <property type="project" value="TreeGrafter"/>
</dbReference>
<dbReference type="NCBIfam" id="TIGR02170">
    <property type="entry name" value="thyX"/>
    <property type="match status" value="1"/>
</dbReference>
<dbReference type="EC" id="2.1.1.148" evidence="1"/>
<dbReference type="Gene3D" id="3.30.1360.170">
    <property type="match status" value="1"/>
</dbReference>
<dbReference type="GO" id="GO:0050660">
    <property type="term" value="F:flavin adenine dinucleotide binding"/>
    <property type="evidence" value="ECO:0007669"/>
    <property type="project" value="InterPro"/>
</dbReference>
<dbReference type="InterPro" id="IPR003669">
    <property type="entry name" value="Thymidylate_synthase_ThyX"/>
</dbReference>
<dbReference type="PANTHER" id="PTHR34934">
    <property type="entry name" value="FLAVIN-DEPENDENT THYMIDYLATE SYNTHASE"/>
    <property type="match status" value="1"/>
</dbReference>
<dbReference type="CDD" id="cd20175">
    <property type="entry name" value="ThyX"/>
    <property type="match status" value="1"/>
</dbReference>
<evidence type="ECO:0000313" key="2">
    <source>
        <dbReference type="Proteomes" id="UP000655883"/>
    </source>
</evidence>
<proteinExistence type="predicted"/>
<dbReference type="PROSITE" id="PS51331">
    <property type="entry name" value="THYX"/>
    <property type="match status" value="1"/>
</dbReference>